<protein>
    <recommendedName>
        <fullName evidence="4">Lipoprotein</fullName>
    </recommendedName>
</protein>
<gene>
    <name evidence="2" type="ORF">N799_11790</name>
</gene>
<evidence type="ECO:0000256" key="1">
    <source>
        <dbReference type="SAM" id="MobiDB-lite"/>
    </source>
</evidence>
<evidence type="ECO:0000313" key="2">
    <source>
        <dbReference type="EMBL" id="KGM53439.1"/>
    </source>
</evidence>
<dbReference type="Proteomes" id="UP000029989">
    <property type="component" value="Unassembled WGS sequence"/>
</dbReference>
<keyword evidence="3" id="KW-1185">Reference proteome</keyword>
<sequence length="69" mass="7073">MAGLALVAAAALVACKPTPPDPERPPEPQAANAELRDAMQAPVEKTRAVEEELRKAADAQRAAIEAAGG</sequence>
<accession>A0A0A0ESH2</accession>
<evidence type="ECO:0000313" key="3">
    <source>
        <dbReference type="Proteomes" id="UP000029989"/>
    </source>
</evidence>
<name>A0A0A0ESH2_9GAMM</name>
<dbReference type="eggNOG" id="ENOG5031FNK">
    <property type="taxonomic scope" value="Bacteria"/>
</dbReference>
<dbReference type="AlphaFoldDB" id="A0A0A0ESH2"/>
<reference evidence="2 3" key="1">
    <citation type="journal article" date="2015" name="Stand. Genomic Sci.">
        <title>Genomic information of the arsenic-resistant bacterium Lysobacter arseniciresistens type strain ZS79(T) and comparison of Lysobacter draft genomes.</title>
        <authorList>
            <person name="Liu L."/>
            <person name="Zhang S."/>
            <person name="Luo M."/>
            <person name="Wang G."/>
        </authorList>
    </citation>
    <scope>NUCLEOTIDE SEQUENCE [LARGE SCALE GENOMIC DNA]</scope>
    <source>
        <strain evidence="2 3">ZS79</strain>
    </source>
</reference>
<feature type="region of interest" description="Disordered" evidence="1">
    <location>
        <begin position="15"/>
        <end position="40"/>
    </location>
</feature>
<evidence type="ECO:0008006" key="4">
    <source>
        <dbReference type="Google" id="ProtNLM"/>
    </source>
</evidence>
<organism evidence="2 3">
    <name type="scientific">Lysobacter arseniciresistens ZS79</name>
    <dbReference type="NCBI Taxonomy" id="913325"/>
    <lineage>
        <taxon>Bacteria</taxon>
        <taxon>Pseudomonadati</taxon>
        <taxon>Pseudomonadota</taxon>
        <taxon>Gammaproteobacteria</taxon>
        <taxon>Lysobacterales</taxon>
        <taxon>Lysobacteraceae</taxon>
        <taxon>Novilysobacter</taxon>
    </lineage>
</organism>
<comment type="caution">
    <text evidence="2">The sequence shown here is derived from an EMBL/GenBank/DDBJ whole genome shotgun (WGS) entry which is preliminary data.</text>
</comment>
<dbReference type="EMBL" id="AVPT01000042">
    <property type="protein sequence ID" value="KGM53439.1"/>
    <property type="molecule type" value="Genomic_DNA"/>
</dbReference>
<proteinExistence type="predicted"/>